<sequence>MTSFLQEISMNEGVDNIKYVTYKYQRLKYAGSTNLLALYRCIEEFSFNKLIINI</sequence>
<proteinExistence type="predicted"/>
<dbReference type="AlphaFoldDB" id="A0A2P6RXD8"/>
<dbReference type="EMBL" id="PDCK01000040">
    <property type="protein sequence ID" value="PRQ51091.1"/>
    <property type="molecule type" value="Genomic_DNA"/>
</dbReference>
<comment type="caution">
    <text evidence="1">The sequence shown here is derived from an EMBL/GenBank/DDBJ whole genome shotgun (WGS) entry which is preliminary data.</text>
</comment>
<organism evidence="1 2">
    <name type="scientific">Rosa chinensis</name>
    <name type="common">China rose</name>
    <dbReference type="NCBI Taxonomy" id="74649"/>
    <lineage>
        <taxon>Eukaryota</taxon>
        <taxon>Viridiplantae</taxon>
        <taxon>Streptophyta</taxon>
        <taxon>Embryophyta</taxon>
        <taxon>Tracheophyta</taxon>
        <taxon>Spermatophyta</taxon>
        <taxon>Magnoliopsida</taxon>
        <taxon>eudicotyledons</taxon>
        <taxon>Gunneridae</taxon>
        <taxon>Pentapetalae</taxon>
        <taxon>rosids</taxon>
        <taxon>fabids</taxon>
        <taxon>Rosales</taxon>
        <taxon>Rosaceae</taxon>
        <taxon>Rosoideae</taxon>
        <taxon>Rosoideae incertae sedis</taxon>
        <taxon>Rosa</taxon>
    </lineage>
</organism>
<evidence type="ECO:0000313" key="2">
    <source>
        <dbReference type="Proteomes" id="UP000238479"/>
    </source>
</evidence>
<evidence type="ECO:0000313" key="1">
    <source>
        <dbReference type="EMBL" id="PRQ51091.1"/>
    </source>
</evidence>
<protein>
    <submittedName>
        <fullName evidence="1">Uncharacterized protein</fullName>
    </submittedName>
</protein>
<accession>A0A2P6RXD8</accession>
<dbReference type="Gramene" id="PRQ51091">
    <property type="protein sequence ID" value="PRQ51091"/>
    <property type="gene ID" value="RchiOBHm_Chr2g0140501"/>
</dbReference>
<dbReference type="Proteomes" id="UP000238479">
    <property type="component" value="Chromosome 2"/>
</dbReference>
<name>A0A2P6RXD8_ROSCH</name>
<reference evidence="1 2" key="1">
    <citation type="journal article" date="2018" name="Nat. Genet.">
        <title>The Rosa genome provides new insights in the design of modern roses.</title>
        <authorList>
            <person name="Bendahmane M."/>
        </authorList>
    </citation>
    <scope>NUCLEOTIDE SEQUENCE [LARGE SCALE GENOMIC DNA]</scope>
    <source>
        <strain evidence="2">cv. Old Blush</strain>
    </source>
</reference>
<gene>
    <name evidence="1" type="ORF">RchiOBHm_Chr2g0140501</name>
</gene>
<keyword evidence="2" id="KW-1185">Reference proteome</keyword>